<evidence type="ECO:0000313" key="1">
    <source>
        <dbReference type="EMBL" id="AKM31305.1"/>
    </source>
</evidence>
<dbReference type="EMBL" id="CP011807">
    <property type="protein sequence ID" value="AKM31305.1"/>
    <property type="molecule type" value="Genomic_DNA"/>
</dbReference>
<gene>
    <name evidence="1" type="ORF">AB870_15980</name>
</gene>
<dbReference type="AlphaFoldDB" id="A0A0H3WUJ4"/>
<dbReference type="PATRIC" id="fig|656179.3.peg.3405"/>
<proteinExistence type="predicted"/>
<name>A0A0H3WUJ4_9BURK</name>
<protein>
    <submittedName>
        <fullName evidence="1">Uncharacterized protein</fullName>
    </submittedName>
</protein>
<organism evidence="1 2">
    <name type="scientific">Pandoraea faecigallinarum</name>
    <dbReference type="NCBI Taxonomy" id="656179"/>
    <lineage>
        <taxon>Bacteria</taxon>
        <taxon>Pseudomonadati</taxon>
        <taxon>Pseudomonadota</taxon>
        <taxon>Betaproteobacteria</taxon>
        <taxon>Burkholderiales</taxon>
        <taxon>Burkholderiaceae</taxon>
        <taxon>Pandoraea</taxon>
    </lineage>
</organism>
<evidence type="ECO:0000313" key="2">
    <source>
        <dbReference type="Proteomes" id="UP000035651"/>
    </source>
</evidence>
<dbReference type="OrthoDB" id="9780593at2"/>
<reference evidence="1" key="1">
    <citation type="submission" date="2016-06" db="EMBL/GenBank/DDBJ databases">
        <title>Complete Genome Sequence of Pandoraea faecigallinarum DSM-23572.</title>
        <authorList>
            <person name="Yong D."/>
            <person name="Ee R."/>
            <person name="Lim Y.-L."/>
            <person name="Yin W.-F."/>
            <person name="Chan K.-G."/>
        </authorList>
    </citation>
    <scope>NUCLEOTIDE SEQUENCE</scope>
    <source>
        <strain evidence="1">DSM 23572</strain>
    </source>
</reference>
<accession>A0A0H3WUJ4</accession>
<dbReference type="KEGG" id="pfg:AB870_15980"/>
<sequence>MTAVRGVLASSADVNVMYLHDLAFAGAAIKHSDDVDVLLCEPVSLRVLNKVRAKFHRAGSKNIMRVLFLGMPPAERTLRKLIQSGVFGFVGITAADFVAMPEAIRAVASGEFYFPSTARIGDCSIGGCQ</sequence>
<keyword evidence="2" id="KW-1185">Reference proteome</keyword>
<dbReference type="Proteomes" id="UP000035651">
    <property type="component" value="Chromosome"/>
</dbReference>
<dbReference type="STRING" id="656179.AB870_15980"/>